<organism evidence="1 2">
    <name type="scientific">Endozoicomonas euniceicola</name>
    <dbReference type="NCBI Taxonomy" id="1234143"/>
    <lineage>
        <taxon>Bacteria</taxon>
        <taxon>Pseudomonadati</taxon>
        <taxon>Pseudomonadota</taxon>
        <taxon>Gammaproteobacteria</taxon>
        <taxon>Oceanospirillales</taxon>
        <taxon>Endozoicomonadaceae</taxon>
        <taxon>Endozoicomonas</taxon>
    </lineage>
</organism>
<dbReference type="Proteomes" id="UP001163255">
    <property type="component" value="Chromosome"/>
</dbReference>
<keyword evidence="2" id="KW-1185">Reference proteome</keyword>
<dbReference type="EMBL" id="CP103300">
    <property type="protein sequence ID" value="UYM17579.1"/>
    <property type="molecule type" value="Genomic_DNA"/>
</dbReference>
<evidence type="ECO:0000313" key="1">
    <source>
        <dbReference type="EMBL" id="UYM17579.1"/>
    </source>
</evidence>
<dbReference type="RefSeq" id="WP_262600202.1">
    <property type="nucleotide sequence ID" value="NZ_CP103300.1"/>
</dbReference>
<gene>
    <name evidence="1" type="ORF">NX720_06620</name>
</gene>
<accession>A0ABY6GXR6</accession>
<proteinExistence type="predicted"/>
<sequence>MKTTQCWTPIEINRPRKTDKNSKEKEVAPIYKKALTDPYGRLGYSIPPHDNGDLAFVQTCSPV</sequence>
<evidence type="ECO:0000313" key="2">
    <source>
        <dbReference type="Proteomes" id="UP001163255"/>
    </source>
</evidence>
<name>A0ABY6GXR6_9GAMM</name>
<protein>
    <submittedName>
        <fullName evidence="1">Uncharacterized protein</fullName>
    </submittedName>
</protein>
<reference evidence="1" key="1">
    <citation type="submission" date="2022-10" db="EMBL/GenBank/DDBJ databases">
        <title>Completed Genome Sequence of two octocoral isolated bacterium, Endozoicomonas euniceicola EF212T and Endozoicomonas gorgoniicola PS125T.</title>
        <authorList>
            <person name="Chiou Y.-J."/>
            <person name="Chen Y.-H."/>
        </authorList>
    </citation>
    <scope>NUCLEOTIDE SEQUENCE</scope>
    <source>
        <strain evidence="1">EF212</strain>
    </source>
</reference>